<dbReference type="CDD" id="cd03353">
    <property type="entry name" value="LbH_GlmU_C"/>
    <property type="match status" value="1"/>
</dbReference>
<dbReference type="PANTHER" id="PTHR43584">
    <property type="entry name" value="NUCLEOTIDYL TRANSFERASE"/>
    <property type="match status" value="1"/>
</dbReference>
<name>A0A9D1SWH1_9FIRM</name>
<dbReference type="AlphaFoldDB" id="A0A9D1SWH1"/>
<evidence type="ECO:0000256" key="13">
    <source>
        <dbReference type="ARBA" id="ARBA00048493"/>
    </source>
</evidence>
<dbReference type="GO" id="GO:0019134">
    <property type="term" value="F:glucosamine-1-phosphate N-acetyltransferase activity"/>
    <property type="evidence" value="ECO:0007669"/>
    <property type="project" value="UniProtKB-EC"/>
</dbReference>
<dbReference type="GO" id="GO:0009252">
    <property type="term" value="P:peptidoglycan biosynthetic process"/>
    <property type="evidence" value="ECO:0007669"/>
    <property type="project" value="UniProtKB-KW"/>
</dbReference>
<sequence length="343" mass="36064">MREKIVVWLLPAEGGERELLGRKVADYAPRALRAFETRYAGSVGEIRAGEGIDVVLPLDMPLVTEEDILRAAATVRSKKLGAMGLGERGSGAFVLAGGGEIRSRLVLPHFVKTEGAKNFRIVYNLMKERVIAALDEAGAVIPDASTVFIDDTVTAEEGAEILPFTVLRGRTVVRAGARVMGSLVEDSVVGERTEVTACHIVGSEIGADCTVGPFARLRGARVGKGCRVGDFVEVKGSALGDGVKSAHLAYIGDAVVGEGTNIGCGTVFCNYDGRKKHRTEVGSGCFIGANVNLVAPLAVGDGAFVAAGTTVTRDVEGGEFVIGRARQESKRSSPPHTRTDART</sequence>
<keyword evidence="7" id="KW-0460">Magnesium</keyword>
<keyword evidence="9" id="KW-0573">Peptidoglycan synthesis</keyword>
<proteinExistence type="predicted"/>
<keyword evidence="10" id="KW-0012">Acyltransferase</keyword>
<dbReference type="GO" id="GO:0046872">
    <property type="term" value="F:metal ion binding"/>
    <property type="evidence" value="ECO:0007669"/>
    <property type="project" value="UniProtKB-KW"/>
</dbReference>
<evidence type="ECO:0000256" key="12">
    <source>
        <dbReference type="ARBA" id="ARBA00048247"/>
    </source>
</evidence>
<evidence type="ECO:0000256" key="3">
    <source>
        <dbReference type="ARBA" id="ARBA00022679"/>
    </source>
</evidence>
<dbReference type="InterPro" id="IPR018357">
    <property type="entry name" value="Hexapep_transf_CS"/>
</dbReference>
<dbReference type="Proteomes" id="UP000886857">
    <property type="component" value="Unassembled WGS sequence"/>
</dbReference>
<organism evidence="16 17">
    <name type="scientific">Candidatus Limadaptatus stercoripullorum</name>
    <dbReference type="NCBI Taxonomy" id="2840846"/>
    <lineage>
        <taxon>Bacteria</taxon>
        <taxon>Bacillati</taxon>
        <taxon>Bacillota</taxon>
        <taxon>Clostridia</taxon>
        <taxon>Eubacteriales</taxon>
        <taxon>Candidatus Limadaptatus</taxon>
    </lineage>
</organism>
<evidence type="ECO:0000256" key="11">
    <source>
        <dbReference type="ARBA" id="ARBA00023316"/>
    </source>
</evidence>
<evidence type="ECO:0000256" key="15">
    <source>
        <dbReference type="SAM" id="MobiDB-lite"/>
    </source>
</evidence>
<dbReference type="PROSITE" id="PS00101">
    <property type="entry name" value="HEXAPEP_TRANSFERASES"/>
    <property type="match status" value="1"/>
</dbReference>
<comment type="catalytic activity">
    <reaction evidence="13">
        <text>N-acetyl-alpha-D-glucosamine 1-phosphate + UTP + H(+) = UDP-N-acetyl-alpha-D-glucosamine + diphosphate</text>
        <dbReference type="Rhea" id="RHEA:13509"/>
        <dbReference type="ChEBI" id="CHEBI:15378"/>
        <dbReference type="ChEBI" id="CHEBI:33019"/>
        <dbReference type="ChEBI" id="CHEBI:46398"/>
        <dbReference type="ChEBI" id="CHEBI:57705"/>
        <dbReference type="ChEBI" id="CHEBI:57776"/>
        <dbReference type="EC" id="2.7.7.23"/>
    </reaction>
</comment>
<reference evidence="16" key="2">
    <citation type="journal article" date="2021" name="PeerJ">
        <title>Extensive microbial diversity within the chicken gut microbiome revealed by metagenomics and culture.</title>
        <authorList>
            <person name="Gilroy R."/>
            <person name="Ravi A."/>
            <person name="Getino M."/>
            <person name="Pursley I."/>
            <person name="Horton D.L."/>
            <person name="Alikhan N.F."/>
            <person name="Baker D."/>
            <person name="Gharbi K."/>
            <person name="Hall N."/>
            <person name="Watson M."/>
            <person name="Adriaenssens E.M."/>
            <person name="Foster-Nyarko E."/>
            <person name="Jarju S."/>
            <person name="Secka A."/>
            <person name="Antonio M."/>
            <person name="Oren A."/>
            <person name="Chaudhuri R.R."/>
            <person name="La Ragione R."/>
            <person name="Hildebrand F."/>
            <person name="Pallen M.J."/>
        </authorList>
    </citation>
    <scope>NUCLEOTIDE SEQUENCE</scope>
    <source>
        <strain evidence="16">10406</strain>
    </source>
</reference>
<dbReference type="GO" id="GO:0006048">
    <property type="term" value="P:UDP-N-acetylglucosamine biosynthetic process"/>
    <property type="evidence" value="ECO:0007669"/>
    <property type="project" value="InterPro"/>
</dbReference>
<gene>
    <name evidence="16" type="ORF">IAC73_02935</name>
</gene>
<comment type="caution">
    <text evidence="16">The sequence shown here is derived from an EMBL/GenBank/DDBJ whole genome shotgun (WGS) entry which is preliminary data.</text>
</comment>
<evidence type="ECO:0000313" key="16">
    <source>
        <dbReference type="EMBL" id="HIU98781.1"/>
    </source>
</evidence>
<keyword evidence="8" id="KW-0133">Cell shape</keyword>
<evidence type="ECO:0000313" key="17">
    <source>
        <dbReference type="Proteomes" id="UP000886857"/>
    </source>
</evidence>
<evidence type="ECO:0000256" key="4">
    <source>
        <dbReference type="ARBA" id="ARBA00022695"/>
    </source>
</evidence>
<keyword evidence="4" id="KW-0548">Nucleotidyltransferase</keyword>
<dbReference type="PANTHER" id="PTHR43584:SF3">
    <property type="entry name" value="BIFUNCTIONAL PROTEIN GLMU"/>
    <property type="match status" value="1"/>
</dbReference>
<comment type="function">
    <text evidence="14">Catalyzes the last two sequential reactions in the de novo biosynthetic pathway for UDP-N-acetylglucosamine (UDP-GlcNAc). The C-terminal domain catalyzes the transfer of acetyl group from acetyl coenzyme A to glucosamine-1-phosphate (GlcN-1-P) to produce N-acetylglucosamine-1-phosphate (GlcNAc-1-P), which is converted into UDP-GlcNAc by the transfer of uridine 5-monophosphate (from uridine 5-triphosphate), a reaction catalyzed by the N-terminal domain.</text>
</comment>
<dbReference type="EMBL" id="DVOE01000044">
    <property type="protein sequence ID" value="HIU98781.1"/>
    <property type="molecule type" value="Genomic_DNA"/>
</dbReference>
<evidence type="ECO:0000256" key="5">
    <source>
        <dbReference type="ARBA" id="ARBA00022723"/>
    </source>
</evidence>
<evidence type="ECO:0000256" key="10">
    <source>
        <dbReference type="ARBA" id="ARBA00023315"/>
    </source>
</evidence>
<comment type="cofactor">
    <cofactor evidence="1">
        <name>Mg(2+)</name>
        <dbReference type="ChEBI" id="CHEBI:18420"/>
    </cofactor>
</comment>
<protein>
    <submittedName>
        <fullName evidence="16">Uncharacterized protein</fullName>
    </submittedName>
</protein>
<dbReference type="SUPFAM" id="SSF51161">
    <property type="entry name" value="Trimeric LpxA-like enzymes"/>
    <property type="match status" value="1"/>
</dbReference>
<evidence type="ECO:0000256" key="7">
    <source>
        <dbReference type="ARBA" id="ARBA00022842"/>
    </source>
</evidence>
<dbReference type="InterPro" id="IPR038009">
    <property type="entry name" value="GlmU_C_LbH"/>
</dbReference>
<accession>A0A9D1SWH1</accession>
<dbReference type="GO" id="GO:0008360">
    <property type="term" value="P:regulation of cell shape"/>
    <property type="evidence" value="ECO:0007669"/>
    <property type="project" value="UniProtKB-KW"/>
</dbReference>
<keyword evidence="2" id="KW-0963">Cytoplasm</keyword>
<dbReference type="Gene3D" id="2.160.10.10">
    <property type="entry name" value="Hexapeptide repeat proteins"/>
    <property type="match status" value="1"/>
</dbReference>
<evidence type="ECO:0000256" key="9">
    <source>
        <dbReference type="ARBA" id="ARBA00022984"/>
    </source>
</evidence>
<keyword evidence="3" id="KW-0808">Transferase</keyword>
<keyword evidence="5" id="KW-0479">Metal-binding</keyword>
<evidence type="ECO:0000256" key="6">
    <source>
        <dbReference type="ARBA" id="ARBA00022737"/>
    </source>
</evidence>
<dbReference type="GO" id="GO:0003977">
    <property type="term" value="F:UDP-N-acetylglucosamine diphosphorylase activity"/>
    <property type="evidence" value="ECO:0007669"/>
    <property type="project" value="UniProtKB-EC"/>
</dbReference>
<dbReference type="InterPro" id="IPR011004">
    <property type="entry name" value="Trimer_LpxA-like_sf"/>
</dbReference>
<evidence type="ECO:0000256" key="1">
    <source>
        <dbReference type="ARBA" id="ARBA00001946"/>
    </source>
</evidence>
<reference evidence="16" key="1">
    <citation type="submission" date="2020-10" db="EMBL/GenBank/DDBJ databases">
        <authorList>
            <person name="Gilroy R."/>
        </authorList>
    </citation>
    <scope>NUCLEOTIDE SEQUENCE</scope>
    <source>
        <strain evidence="16">10406</strain>
    </source>
</reference>
<dbReference type="GO" id="GO:0071555">
    <property type="term" value="P:cell wall organization"/>
    <property type="evidence" value="ECO:0007669"/>
    <property type="project" value="UniProtKB-KW"/>
</dbReference>
<evidence type="ECO:0000256" key="8">
    <source>
        <dbReference type="ARBA" id="ARBA00022960"/>
    </source>
</evidence>
<comment type="catalytic activity">
    <reaction evidence="12">
        <text>alpha-D-glucosamine 1-phosphate + acetyl-CoA = N-acetyl-alpha-D-glucosamine 1-phosphate + CoA + H(+)</text>
        <dbReference type="Rhea" id="RHEA:13725"/>
        <dbReference type="ChEBI" id="CHEBI:15378"/>
        <dbReference type="ChEBI" id="CHEBI:57287"/>
        <dbReference type="ChEBI" id="CHEBI:57288"/>
        <dbReference type="ChEBI" id="CHEBI:57776"/>
        <dbReference type="ChEBI" id="CHEBI:58516"/>
        <dbReference type="EC" id="2.3.1.157"/>
    </reaction>
</comment>
<keyword evidence="11" id="KW-0961">Cell wall biogenesis/degradation</keyword>
<feature type="compositionally biased region" description="Basic and acidic residues" evidence="15">
    <location>
        <begin position="325"/>
        <end position="343"/>
    </location>
</feature>
<dbReference type="InterPro" id="IPR050065">
    <property type="entry name" value="GlmU-like"/>
</dbReference>
<evidence type="ECO:0000256" key="2">
    <source>
        <dbReference type="ARBA" id="ARBA00022490"/>
    </source>
</evidence>
<feature type="region of interest" description="Disordered" evidence="15">
    <location>
        <begin position="323"/>
        <end position="343"/>
    </location>
</feature>
<keyword evidence="6" id="KW-0677">Repeat</keyword>
<evidence type="ECO:0000256" key="14">
    <source>
        <dbReference type="ARBA" id="ARBA00049628"/>
    </source>
</evidence>